<comment type="similarity">
    <text evidence="1">Belongs to the SH3BP5 family.</text>
</comment>
<dbReference type="AlphaFoldDB" id="A0A8E0VJQ8"/>
<dbReference type="PANTHER" id="PTHR19423:SF1">
    <property type="entry name" value="SH3 DOMAIN-BINDING PROTEIN 5"/>
    <property type="match status" value="1"/>
</dbReference>
<keyword evidence="5" id="KW-1185">Reference proteome</keyword>
<feature type="coiled-coil region" evidence="3">
    <location>
        <begin position="88"/>
        <end position="115"/>
    </location>
</feature>
<protein>
    <submittedName>
        <fullName evidence="4">Uncharacterized protein</fullName>
    </submittedName>
</protein>
<dbReference type="GO" id="GO:0004860">
    <property type="term" value="F:protein kinase inhibitor activity"/>
    <property type="evidence" value="ECO:0007669"/>
    <property type="project" value="TreeGrafter"/>
</dbReference>
<evidence type="ECO:0000313" key="5">
    <source>
        <dbReference type="Proteomes" id="UP000728185"/>
    </source>
</evidence>
<keyword evidence="2 3" id="KW-0175">Coiled coil</keyword>
<comment type="caution">
    <text evidence="4">The sequence shown here is derived from an EMBL/GenBank/DDBJ whole genome shotgun (WGS) entry which is preliminary data.</text>
</comment>
<dbReference type="GO" id="GO:0035556">
    <property type="term" value="P:intracellular signal transduction"/>
    <property type="evidence" value="ECO:0007669"/>
    <property type="project" value="InterPro"/>
</dbReference>
<dbReference type="Pfam" id="PF05276">
    <property type="entry name" value="SH3BP5"/>
    <property type="match status" value="1"/>
</dbReference>
<sequence>MINNLSEDNLLPEQRQEVECELDVLNQTAPQINVLENELLIARLNYQETLTDNANKLKALSNRLGKCVQRARPYYELCAAQTEKLAQIQRATKRYTNAVAALHSAREELANLESTIGVCQDTDLLEEMNQAILRVCSQLI</sequence>
<evidence type="ECO:0000256" key="1">
    <source>
        <dbReference type="ARBA" id="ARBA00007796"/>
    </source>
</evidence>
<dbReference type="EMBL" id="LUCM01005765">
    <property type="protein sequence ID" value="KAA0192309.1"/>
    <property type="molecule type" value="Genomic_DNA"/>
</dbReference>
<dbReference type="PANTHER" id="PTHR19423">
    <property type="entry name" value="SH3 DOMAIN-BINDING PROTEIN 5"/>
    <property type="match status" value="1"/>
</dbReference>
<reference evidence="4" key="1">
    <citation type="submission" date="2019-05" db="EMBL/GenBank/DDBJ databases">
        <title>Annotation for the trematode Fasciolopsis buski.</title>
        <authorList>
            <person name="Choi Y.-J."/>
        </authorList>
    </citation>
    <scope>NUCLEOTIDE SEQUENCE</scope>
    <source>
        <strain evidence="4">HT</strain>
        <tissue evidence="4">Whole worm</tissue>
    </source>
</reference>
<dbReference type="InterPro" id="IPR007940">
    <property type="entry name" value="SH3BP5"/>
</dbReference>
<evidence type="ECO:0000313" key="4">
    <source>
        <dbReference type="EMBL" id="KAA0192309.1"/>
    </source>
</evidence>
<dbReference type="OrthoDB" id="446789at2759"/>
<gene>
    <name evidence="4" type="ORF">FBUS_02427</name>
</gene>
<dbReference type="Proteomes" id="UP000728185">
    <property type="component" value="Unassembled WGS sequence"/>
</dbReference>
<evidence type="ECO:0000256" key="2">
    <source>
        <dbReference type="ARBA" id="ARBA00023054"/>
    </source>
</evidence>
<evidence type="ECO:0000256" key="3">
    <source>
        <dbReference type="SAM" id="Coils"/>
    </source>
</evidence>
<organism evidence="4 5">
    <name type="scientific">Fasciolopsis buskii</name>
    <dbReference type="NCBI Taxonomy" id="27845"/>
    <lineage>
        <taxon>Eukaryota</taxon>
        <taxon>Metazoa</taxon>
        <taxon>Spiralia</taxon>
        <taxon>Lophotrochozoa</taxon>
        <taxon>Platyhelminthes</taxon>
        <taxon>Trematoda</taxon>
        <taxon>Digenea</taxon>
        <taxon>Plagiorchiida</taxon>
        <taxon>Echinostomata</taxon>
        <taxon>Echinostomatoidea</taxon>
        <taxon>Fasciolidae</taxon>
        <taxon>Fasciolopsis</taxon>
    </lineage>
</organism>
<dbReference type="GO" id="GO:0005737">
    <property type="term" value="C:cytoplasm"/>
    <property type="evidence" value="ECO:0007669"/>
    <property type="project" value="TreeGrafter"/>
</dbReference>
<proteinExistence type="inferred from homology"/>
<accession>A0A8E0VJQ8</accession>
<name>A0A8E0VJQ8_9TREM</name>